<comment type="subunit">
    <text evidence="10">Homopentamer.</text>
</comment>
<dbReference type="EMBL" id="CP052766">
    <property type="protein sequence ID" value="QJR81941.1"/>
    <property type="molecule type" value="Genomic_DNA"/>
</dbReference>
<reference evidence="11 12" key="2">
    <citation type="submission" date="2020-04" db="EMBL/GenBank/DDBJ databases">
        <title>Complete genome sequence of Alteromonas pelagimontana 5.12T.</title>
        <authorList>
            <person name="Sinha R.K."/>
            <person name="Krishnan K.P."/>
            <person name="Kurian J.P."/>
        </authorList>
    </citation>
    <scope>NUCLEOTIDE SEQUENCE [LARGE SCALE GENOMIC DNA]</scope>
    <source>
        <strain evidence="11 12">5.12</strain>
    </source>
</reference>
<dbReference type="KEGG" id="apel:CA267_014845"/>
<dbReference type="PRINTS" id="PR01264">
    <property type="entry name" value="MECHCHANNEL"/>
</dbReference>
<evidence type="ECO:0000256" key="2">
    <source>
        <dbReference type="ARBA" id="ARBA00007254"/>
    </source>
</evidence>
<evidence type="ECO:0000313" key="12">
    <source>
        <dbReference type="Proteomes" id="UP000219285"/>
    </source>
</evidence>
<dbReference type="GO" id="GO:0005886">
    <property type="term" value="C:plasma membrane"/>
    <property type="evidence" value="ECO:0007669"/>
    <property type="project" value="UniProtKB-SubCell"/>
</dbReference>
<keyword evidence="5 10" id="KW-0812">Transmembrane</keyword>
<dbReference type="PANTHER" id="PTHR30266:SF2">
    <property type="entry name" value="LARGE-CONDUCTANCE MECHANOSENSITIVE CHANNEL"/>
    <property type="match status" value="1"/>
</dbReference>
<evidence type="ECO:0000256" key="8">
    <source>
        <dbReference type="ARBA" id="ARBA00023136"/>
    </source>
</evidence>
<evidence type="ECO:0000256" key="3">
    <source>
        <dbReference type="ARBA" id="ARBA00022448"/>
    </source>
</evidence>
<dbReference type="NCBIfam" id="NF001843">
    <property type="entry name" value="PRK00567.1-4"/>
    <property type="match status" value="1"/>
</dbReference>
<evidence type="ECO:0000256" key="7">
    <source>
        <dbReference type="ARBA" id="ARBA00023065"/>
    </source>
</evidence>
<evidence type="ECO:0000256" key="6">
    <source>
        <dbReference type="ARBA" id="ARBA00022989"/>
    </source>
</evidence>
<proteinExistence type="inferred from homology"/>
<dbReference type="HAMAP" id="MF_00115">
    <property type="entry name" value="MscL"/>
    <property type="match status" value="1"/>
</dbReference>
<dbReference type="SUPFAM" id="SSF81330">
    <property type="entry name" value="Gated mechanosensitive channel"/>
    <property type="match status" value="1"/>
</dbReference>
<dbReference type="NCBIfam" id="NF010557">
    <property type="entry name" value="PRK13952.1"/>
    <property type="match status" value="1"/>
</dbReference>
<dbReference type="InterPro" id="IPR001185">
    <property type="entry name" value="MS_channel"/>
</dbReference>
<dbReference type="InterPro" id="IPR019823">
    <property type="entry name" value="Mechanosensitive_channel_CS"/>
</dbReference>
<dbReference type="AlphaFoldDB" id="A0A6M4MFK1"/>
<evidence type="ECO:0000256" key="1">
    <source>
        <dbReference type="ARBA" id="ARBA00004651"/>
    </source>
</evidence>
<keyword evidence="12" id="KW-1185">Reference proteome</keyword>
<dbReference type="InterPro" id="IPR037673">
    <property type="entry name" value="MSC/AndL"/>
</dbReference>
<reference evidence="12" key="1">
    <citation type="submission" date="2014-12" db="EMBL/GenBank/DDBJ databases">
        <title>Complete genome sequence of a multi-drug resistant Klebsiella pneumoniae.</title>
        <authorList>
            <person name="Hua X."/>
            <person name="Chen Q."/>
            <person name="Li X."/>
            <person name="Feng Y."/>
            <person name="Ruan Z."/>
            <person name="Yu Y."/>
        </authorList>
    </citation>
    <scope>NUCLEOTIDE SEQUENCE [LARGE SCALE GENOMIC DNA]</scope>
    <source>
        <strain evidence="12">5.12</strain>
    </source>
</reference>
<evidence type="ECO:0000256" key="10">
    <source>
        <dbReference type="HAMAP-Rule" id="MF_00115"/>
    </source>
</evidence>
<keyword evidence="6 10" id="KW-1133">Transmembrane helix</keyword>
<name>A0A6M4MFK1_9ALTE</name>
<keyword evidence="3 10" id="KW-0813">Transport</keyword>
<feature type="transmembrane region" description="Helical" evidence="10">
    <location>
        <begin position="12"/>
        <end position="31"/>
    </location>
</feature>
<dbReference type="NCBIfam" id="TIGR00220">
    <property type="entry name" value="mscL"/>
    <property type="match status" value="1"/>
</dbReference>
<dbReference type="GO" id="GO:0008381">
    <property type="term" value="F:mechanosensitive monoatomic ion channel activity"/>
    <property type="evidence" value="ECO:0007669"/>
    <property type="project" value="UniProtKB-UniRule"/>
</dbReference>
<dbReference type="Proteomes" id="UP000219285">
    <property type="component" value="Chromosome"/>
</dbReference>
<organism evidence="11 12">
    <name type="scientific">Alteromonas pelagimontana</name>
    <dbReference type="NCBI Taxonomy" id="1858656"/>
    <lineage>
        <taxon>Bacteria</taxon>
        <taxon>Pseudomonadati</taxon>
        <taxon>Pseudomonadota</taxon>
        <taxon>Gammaproteobacteria</taxon>
        <taxon>Alteromonadales</taxon>
        <taxon>Alteromonadaceae</taxon>
        <taxon>Alteromonas/Salinimonas group</taxon>
        <taxon>Alteromonas</taxon>
    </lineage>
</organism>
<keyword evidence="4 10" id="KW-1003">Cell membrane</keyword>
<evidence type="ECO:0000256" key="4">
    <source>
        <dbReference type="ARBA" id="ARBA00022475"/>
    </source>
</evidence>
<dbReference type="PROSITE" id="PS01327">
    <property type="entry name" value="MSCL"/>
    <property type="match status" value="1"/>
</dbReference>
<evidence type="ECO:0000256" key="9">
    <source>
        <dbReference type="ARBA" id="ARBA00023303"/>
    </source>
</evidence>
<comment type="function">
    <text evidence="10">Channel that opens in response to stretch forces in the membrane lipid bilayer. May participate in the regulation of osmotic pressure changes within the cell.</text>
</comment>
<keyword evidence="9 10" id="KW-0407">Ion channel</keyword>
<dbReference type="Pfam" id="PF01741">
    <property type="entry name" value="MscL"/>
    <property type="match status" value="1"/>
</dbReference>
<comment type="similarity">
    <text evidence="2 10">Belongs to the MscL family.</text>
</comment>
<accession>A0A6M4MFK1</accession>
<comment type="subcellular location">
    <subcellularLocation>
        <location evidence="10">Cell inner membrane</location>
        <topology evidence="10">Multi-pass membrane protein</topology>
    </subcellularLocation>
    <subcellularLocation>
        <location evidence="1">Cell membrane</location>
        <topology evidence="1">Multi-pass membrane protein</topology>
    </subcellularLocation>
</comment>
<feature type="transmembrane region" description="Helical" evidence="10">
    <location>
        <begin position="77"/>
        <end position="101"/>
    </location>
</feature>
<keyword evidence="10" id="KW-0997">Cell inner membrane</keyword>
<sequence>MWKDFRSFIARGNVIDLAVGIIMGAAFTTIVKSLVSDIITPVLGIFIADIDFSNLFINLSDTHYDTLQAAQEAGAATLNYGLFINAVINFLVIALVVFLMVRSINRLKEKAEDPKDTTVPTPKDIKLLQEIRDALVANQQSR</sequence>
<dbReference type="OrthoDB" id="9810350at2"/>
<evidence type="ECO:0000313" key="11">
    <source>
        <dbReference type="EMBL" id="QJR81941.1"/>
    </source>
</evidence>
<evidence type="ECO:0000256" key="5">
    <source>
        <dbReference type="ARBA" id="ARBA00022692"/>
    </source>
</evidence>
<keyword evidence="7 10" id="KW-0406">Ion transport</keyword>
<dbReference type="RefSeq" id="WP_083638555.1">
    <property type="nucleotide sequence ID" value="NZ_CP052766.1"/>
</dbReference>
<dbReference type="PANTHER" id="PTHR30266">
    <property type="entry name" value="MECHANOSENSITIVE CHANNEL MSCL"/>
    <property type="match status" value="1"/>
</dbReference>
<gene>
    <name evidence="10 11" type="primary">mscL</name>
    <name evidence="11" type="ORF">CA267_014845</name>
</gene>
<protein>
    <recommendedName>
        <fullName evidence="10">Large-conductance mechanosensitive channel</fullName>
    </recommendedName>
</protein>
<keyword evidence="8 10" id="KW-0472">Membrane</keyword>
<dbReference type="Gene3D" id="1.10.1200.120">
    <property type="entry name" value="Large-conductance mechanosensitive channel, MscL, domain 1"/>
    <property type="match status" value="1"/>
</dbReference>
<dbReference type="InterPro" id="IPR036019">
    <property type="entry name" value="MscL_channel"/>
</dbReference>